<dbReference type="Gene3D" id="3.40.50.80">
    <property type="entry name" value="Nucleotide-binding domain of ferredoxin-NADP reductase (FNR) module"/>
    <property type="match status" value="1"/>
</dbReference>
<dbReference type="InterPro" id="IPR013113">
    <property type="entry name" value="SIP_FAD-bd"/>
</dbReference>
<dbReference type="Gene3D" id="2.40.30.10">
    <property type="entry name" value="Translation factors"/>
    <property type="match status" value="1"/>
</dbReference>
<evidence type="ECO:0000259" key="2">
    <source>
        <dbReference type="PROSITE" id="PS51384"/>
    </source>
</evidence>
<dbReference type="InterPro" id="IPR014543">
    <property type="entry name" value="UCP028291"/>
</dbReference>
<dbReference type="OrthoDB" id="9814826at2"/>
<reference evidence="3 4" key="1">
    <citation type="submission" date="2019-06" db="EMBL/GenBank/DDBJ databases">
        <title>Sorghum-associated microbial communities from plants grown in Nebraska, USA.</title>
        <authorList>
            <person name="Schachtman D."/>
        </authorList>
    </citation>
    <scope>NUCLEOTIDE SEQUENCE [LARGE SCALE GENOMIC DNA]</scope>
    <source>
        <strain evidence="3 4">1225</strain>
    </source>
</reference>
<gene>
    <name evidence="3" type="ORF">FHW37_103337</name>
</gene>
<dbReference type="Pfam" id="PF09981">
    <property type="entry name" value="DUF2218"/>
    <property type="match status" value="1"/>
</dbReference>
<dbReference type="InterPro" id="IPR017938">
    <property type="entry name" value="Riboflavin_synthase-like_b-brl"/>
</dbReference>
<evidence type="ECO:0000313" key="4">
    <source>
        <dbReference type="Proteomes" id="UP000320653"/>
    </source>
</evidence>
<dbReference type="InterPro" id="IPR017927">
    <property type="entry name" value="FAD-bd_FR_type"/>
</dbReference>
<name>A0A561QVS0_9HYPH</name>
<dbReference type="CDD" id="cd06193">
    <property type="entry name" value="siderophore_interacting"/>
    <property type="match status" value="1"/>
</dbReference>
<dbReference type="RefSeq" id="WP_145636714.1">
    <property type="nucleotide sequence ID" value="NZ_VIWP01000003.1"/>
</dbReference>
<feature type="domain" description="FAD-binding FR-type" evidence="2">
    <location>
        <begin position="105"/>
        <end position="231"/>
    </location>
</feature>
<proteinExistence type="inferred from homology"/>
<dbReference type="Pfam" id="PF08021">
    <property type="entry name" value="FAD_binding_9"/>
    <property type="match status" value="1"/>
</dbReference>
<dbReference type="PANTHER" id="PTHR30157:SF0">
    <property type="entry name" value="NADPH-DEPENDENT FERRIC-CHELATE REDUCTASE"/>
    <property type="match status" value="1"/>
</dbReference>
<dbReference type="PANTHER" id="PTHR30157">
    <property type="entry name" value="FERRIC REDUCTASE, NADPH-DEPENDENT"/>
    <property type="match status" value="1"/>
</dbReference>
<accession>A0A561QVS0</accession>
<dbReference type="SUPFAM" id="SSF63380">
    <property type="entry name" value="Riboflavin synthase domain-like"/>
    <property type="match status" value="1"/>
</dbReference>
<dbReference type="AlphaFoldDB" id="A0A561QVS0"/>
<evidence type="ECO:0000256" key="1">
    <source>
        <dbReference type="ARBA" id="ARBA00035644"/>
    </source>
</evidence>
<dbReference type="EMBL" id="VIWP01000003">
    <property type="protein sequence ID" value="TWF54470.1"/>
    <property type="molecule type" value="Genomic_DNA"/>
</dbReference>
<protein>
    <submittedName>
        <fullName evidence="3">NADPH-dependent ferric siderophore reductase</fullName>
    </submittedName>
</protein>
<dbReference type="InterPro" id="IPR039374">
    <property type="entry name" value="SIP_fam"/>
</dbReference>
<dbReference type="InterPro" id="IPR007037">
    <property type="entry name" value="SIP_rossman_dom"/>
</dbReference>
<comment type="similarity">
    <text evidence="1">Belongs to the SIP oxidoreductase family.</text>
</comment>
<sequence>MMIDRFTLSGKAVPVDAERMLCEICSHFVEHSEVKREGDHVKLESEAGEASFRKQNGCLSIDLSCPSAHMLQLVRSSIAEHLFMFAGEEPLELNWADEAPATPLPDLSEVRVVAVNQITPHMRRLTVACADVARFACEHMHVRLLIPVKGRAPVWPLTMPDGRLGWYRQEDRMAIRIYTIRSVDIERGEMDIDFVLHESDGKGMPGAEFGRTAQVGDVAGILGPGGGGVPDATDIILAGDETALPVISRIAAEAPADKRMKIILEVDSADCELPIISAASIEFQWLHRNGAAPGTSGLLEPVVKAAILDATPETHVWLGCEKKEARPVRDFLKKRSHNRQLMYIVGYWQRDNDHHH</sequence>
<evidence type="ECO:0000313" key="3">
    <source>
        <dbReference type="EMBL" id="TWF54470.1"/>
    </source>
</evidence>
<dbReference type="Gene3D" id="3.30.310.50">
    <property type="entry name" value="Alpha-D-phosphohexomutase, C-terminal domain"/>
    <property type="match status" value="1"/>
</dbReference>
<dbReference type="InterPro" id="IPR039261">
    <property type="entry name" value="FNR_nucleotide-bd"/>
</dbReference>
<dbReference type="Pfam" id="PF04954">
    <property type="entry name" value="SIP"/>
    <property type="match status" value="1"/>
</dbReference>
<dbReference type="GO" id="GO:0016491">
    <property type="term" value="F:oxidoreductase activity"/>
    <property type="evidence" value="ECO:0007669"/>
    <property type="project" value="InterPro"/>
</dbReference>
<comment type="caution">
    <text evidence="3">The sequence shown here is derived from an EMBL/GenBank/DDBJ whole genome shotgun (WGS) entry which is preliminary data.</text>
</comment>
<organism evidence="3 4">
    <name type="scientific">Neorhizobium alkalisoli</name>
    <dbReference type="NCBI Taxonomy" id="528178"/>
    <lineage>
        <taxon>Bacteria</taxon>
        <taxon>Pseudomonadati</taxon>
        <taxon>Pseudomonadota</taxon>
        <taxon>Alphaproteobacteria</taxon>
        <taxon>Hyphomicrobiales</taxon>
        <taxon>Rhizobiaceae</taxon>
        <taxon>Rhizobium/Agrobacterium group</taxon>
        <taxon>Neorhizobium</taxon>
    </lineage>
</organism>
<keyword evidence="4" id="KW-1185">Reference proteome</keyword>
<dbReference type="Proteomes" id="UP000320653">
    <property type="component" value="Unassembled WGS sequence"/>
</dbReference>
<dbReference type="PROSITE" id="PS51384">
    <property type="entry name" value="FAD_FR"/>
    <property type="match status" value="1"/>
</dbReference>